<evidence type="ECO:0000256" key="6">
    <source>
        <dbReference type="SAM" id="Phobius"/>
    </source>
</evidence>
<evidence type="ECO:0000256" key="2">
    <source>
        <dbReference type="ARBA" id="ARBA00022475"/>
    </source>
</evidence>
<keyword evidence="4 6" id="KW-1133">Transmembrane helix</keyword>
<keyword evidence="2" id="KW-1003">Cell membrane</keyword>
<feature type="transmembrane region" description="Helical" evidence="6">
    <location>
        <begin position="191"/>
        <end position="212"/>
    </location>
</feature>
<feature type="transmembrane region" description="Helical" evidence="6">
    <location>
        <begin position="353"/>
        <end position="373"/>
    </location>
</feature>
<sequence length="516" mass="56934">MNSSSSHSSSKQQGILGQNTLINIMGRGIPLLFAVVAIPFVIDGLGTERFGVLTIVWIVIGYFGLFDMGLGRATTKFVADQEARGADQLSPIILTSIFLLIGLGIIGGGIIVIATPYLVQNILNIPSELIGETTQAFYVLSISIPLVLGSIGARGALEAQQRFGIVNLIKVPASIINYVGPLLVLPFSNQLQHVVIVLVIARAVTFVMYLFYCLKNDLNLRLDQYPVLQWVKELLSFGAWITVSNLISPLMVYIDRFILGAMMTMTAVAYYTTPYEMVTRLLMVSGSFMGVMFPAFSVYSLKKKEKLTALHQKSIRYLLLVLVPIITFLVLSAEPLLYYWIGDEFAQNSTHVLQLLGIGVLINSIAAVPYTMLQAIGRPDITAKLHMAELPVYLAMIWFLTQAMGITGVALAWVLRVTIDAGLLLFFSNRLVGFISQKGNAIQAQVWGFTVCIIVSSAILFIFDNRNVLLGIGIVMGVAVFLAIWKFTLKPGERSRLLELYRQLKTKIFHKKIANE</sequence>
<evidence type="ECO:0000256" key="1">
    <source>
        <dbReference type="ARBA" id="ARBA00004651"/>
    </source>
</evidence>
<dbReference type="CDD" id="cd13128">
    <property type="entry name" value="MATE_Wzx_like"/>
    <property type="match status" value="1"/>
</dbReference>
<reference evidence="7 8" key="1">
    <citation type="submission" date="2021-03" db="EMBL/GenBank/DDBJ databases">
        <title>Aliifodinibius sp. nov., a new bacterium isolated from saline soil.</title>
        <authorList>
            <person name="Galisteo C."/>
            <person name="De La Haba R."/>
            <person name="Sanchez-Porro C."/>
            <person name="Ventosa A."/>
        </authorList>
    </citation>
    <scope>NUCLEOTIDE SEQUENCE [LARGE SCALE GENOMIC DNA]</scope>
    <source>
        <strain evidence="7 8">1BSP15-2V2</strain>
    </source>
</reference>
<keyword evidence="8" id="KW-1185">Reference proteome</keyword>
<evidence type="ECO:0000256" key="3">
    <source>
        <dbReference type="ARBA" id="ARBA00022692"/>
    </source>
</evidence>
<proteinExistence type="predicted"/>
<feature type="transmembrane region" description="Helical" evidence="6">
    <location>
        <begin position="277"/>
        <end position="296"/>
    </location>
</feature>
<feature type="transmembrane region" description="Helical" evidence="6">
    <location>
        <begin position="92"/>
        <end position="115"/>
    </location>
</feature>
<evidence type="ECO:0000313" key="8">
    <source>
        <dbReference type="Proteomes" id="UP001207918"/>
    </source>
</evidence>
<organism evidence="7 8">
    <name type="scientific">Fodinibius salsisoli</name>
    <dbReference type="NCBI Taxonomy" id="2820877"/>
    <lineage>
        <taxon>Bacteria</taxon>
        <taxon>Pseudomonadati</taxon>
        <taxon>Balneolota</taxon>
        <taxon>Balneolia</taxon>
        <taxon>Balneolales</taxon>
        <taxon>Balneolaceae</taxon>
        <taxon>Fodinibius</taxon>
    </lineage>
</organism>
<comment type="subcellular location">
    <subcellularLocation>
        <location evidence="1">Cell membrane</location>
        <topology evidence="1">Multi-pass membrane protein</topology>
    </subcellularLocation>
</comment>
<evidence type="ECO:0000313" key="7">
    <source>
        <dbReference type="EMBL" id="MCW9706042.1"/>
    </source>
</evidence>
<accession>A0ABT3PJC8</accession>
<gene>
    <name evidence="7" type="ORF">J6I44_04225</name>
</gene>
<dbReference type="EMBL" id="JAGGJA010000002">
    <property type="protein sequence ID" value="MCW9706042.1"/>
    <property type="molecule type" value="Genomic_DNA"/>
</dbReference>
<feature type="transmembrane region" description="Helical" evidence="6">
    <location>
        <begin position="165"/>
        <end position="185"/>
    </location>
</feature>
<feature type="transmembrane region" description="Helical" evidence="6">
    <location>
        <begin position="21"/>
        <end position="42"/>
    </location>
</feature>
<evidence type="ECO:0000256" key="4">
    <source>
        <dbReference type="ARBA" id="ARBA00022989"/>
    </source>
</evidence>
<feature type="transmembrane region" description="Helical" evidence="6">
    <location>
        <begin position="54"/>
        <end position="71"/>
    </location>
</feature>
<protein>
    <submittedName>
        <fullName evidence="7">Flippase</fullName>
    </submittedName>
</protein>
<dbReference type="Pfam" id="PF13440">
    <property type="entry name" value="Polysacc_synt_3"/>
    <property type="match status" value="1"/>
</dbReference>
<keyword evidence="5 6" id="KW-0472">Membrane</keyword>
<comment type="caution">
    <text evidence="7">The sequence shown here is derived from an EMBL/GenBank/DDBJ whole genome shotgun (WGS) entry which is preliminary data.</text>
</comment>
<keyword evidence="3 6" id="KW-0812">Transmembrane</keyword>
<dbReference type="PANTHER" id="PTHR30250:SF26">
    <property type="entry name" value="PSMA PROTEIN"/>
    <property type="match status" value="1"/>
</dbReference>
<feature type="transmembrane region" description="Helical" evidence="6">
    <location>
        <begin position="385"/>
        <end position="404"/>
    </location>
</feature>
<dbReference type="InterPro" id="IPR050833">
    <property type="entry name" value="Poly_Biosynth_Transport"/>
</dbReference>
<feature type="transmembrane region" description="Helical" evidence="6">
    <location>
        <begin position="469"/>
        <end position="489"/>
    </location>
</feature>
<name>A0ABT3PJC8_9BACT</name>
<dbReference type="Proteomes" id="UP001207918">
    <property type="component" value="Unassembled WGS sequence"/>
</dbReference>
<feature type="transmembrane region" description="Helical" evidence="6">
    <location>
        <begin position="135"/>
        <end position="153"/>
    </location>
</feature>
<feature type="transmembrane region" description="Helical" evidence="6">
    <location>
        <begin position="444"/>
        <end position="463"/>
    </location>
</feature>
<evidence type="ECO:0000256" key="5">
    <source>
        <dbReference type="ARBA" id="ARBA00023136"/>
    </source>
</evidence>
<dbReference type="RefSeq" id="WP_265764739.1">
    <property type="nucleotide sequence ID" value="NZ_JAGGJA010000002.1"/>
</dbReference>
<feature type="transmembrane region" description="Helical" evidence="6">
    <location>
        <begin position="317"/>
        <end position="341"/>
    </location>
</feature>
<dbReference type="PANTHER" id="PTHR30250">
    <property type="entry name" value="PST FAMILY PREDICTED COLANIC ACID TRANSPORTER"/>
    <property type="match status" value="1"/>
</dbReference>